<dbReference type="Gene3D" id="3.20.20.190">
    <property type="entry name" value="Phosphatidylinositol (PI) phosphodiesterase"/>
    <property type="match status" value="1"/>
</dbReference>
<gene>
    <name evidence="2" type="ORF">H9630_10410</name>
</gene>
<evidence type="ECO:0000259" key="1">
    <source>
        <dbReference type="PROSITE" id="PS51704"/>
    </source>
</evidence>
<dbReference type="EMBL" id="JACSPU010000003">
    <property type="protein sequence ID" value="MBD8015232.1"/>
    <property type="molecule type" value="Genomic_DNA"/>
</dbReference>
<proteinExistence type="predicted"/>
<dbReference type="InterPro" id="IPR017946">
    <property type="entry name" value="PLC-like_Pdiesterase_TIM-brl"/>
</dbReference>
<dbReference type="RefSeq" id="WP_191715422.1">
    <property type="nucleotide sequence ID" value="NZ_JACSPU010000003.1"/>
</dbReference>
<sequence>MAVNQQLLGWRLSNYKSFYQALQEKQHPLTPVAHRGLWNTAPENSLSSIQHCIDRKVYLIELDMRLTKDGHIILMHDATVDRTTNGTGEIDQLTLKEIKKLSLKELNGGPNAKISTEKVPTLLEVLPVIKGKAMINADKAWDLRHELYELAEKHDLLDHFMLKSDKPVEQLKDFFESKPQNMCYMHKLNDQNLHQLDLLLNEISPIAIELIFYTEEDEVISEAVVSKLKNQTNLWGNALDFAENARRSDALSLLDPDKGWGWFIDRGFTLIQTNYPLQFMDYAEKKSNK</sequence>
<comment type="caution">
    <text evidence="2">The sequence shown here is derived from an EMBL/GenBank/DDBJ whole genome shotgun (WGS) entry which is preliminary data.</text>
</comment>
<dbReference type="Pfam" id="PF03009">
    <property type="entry name" value="GDPD"/>
    <property type="match status" value="1"/>
</dbReference>
<dbReference type="Pfam" id="PF16387">
    <property type="entry name" value="DUF4996"/>
    <property type="match status" value="1"/>
</dbReference>
<protein>
    <submittedName>
        <fullName evidence="2">Glycerophosphodiester phosphodiesterase family protein</fullName>
    </submittedName>
</protein>
<organism evidence="2 3">
    <name type="scientific">Planococcus wigleyi</name>
    <dbReference type="NCBI Taxonomy" id="2762216"/>
    <lineage>
        <taxon>Bacteria</taxon>
        <taxon>Bacillati</taxon>
        <taxon>Bacillota</taxon>
        <taxon>Bacilli</taxon>
        <taxon>Bacillales</taxon>
        <taxon>Caryophanaceae</taxon>
        <taxon>Planococcus</taxon>
    </lineage>
</organism>
<reference evidence="2 3" key="1">
    <citation type="submission" date="2020-08" db="EMBL/GenBank/DDBJ databases">
        <title>A Genomic Blueprint of the Chicken Gut Microbiome.</title>
        <authorList>
            <person name="Gilroy R."/>
            <person name="Ravi A."/>
            <person name="Getino M."/>
            <person name="Pursley I."/>
            <person name="Horton D.L."/>
            <person name="Alikhan N.-F."/>
            <person name="Baker D."/>
            <person name="Gharbi K."/>
            <person name="Hall N."/>
            <person name="Watson M."/>
            <person name="Adriaenssens E.M."/>
            <person name="Foster-Nyarko E."/>
            <person name="Jarju S."/>
            <person name="Secka A."/>
            <person name="Antonio M."/>
            <person name="Oren A."/>
            <person name="Chaudhuri R."/>
            <person name="La Ragione R.M."/>
            <person name="Hildebrand F."/>
            <person name="Pallen M.J."/>
        </authorList>
    </citation>
    <scope>NUCLEOTIDE SEQUENCE [LARGE SCALE GENOMIC DNA]</scope>
    <source>
        <strain evidence="2 3">Sa1BUA13</strain>
    </source>
</reference>
<feature type="domain" description="GP-PDE" evidence="1">
    <location>
        <begin position="29"/>
        <end position="289"/>
    </location>
</feature>
<dbReference type="InterPro" id="IPR032160">
    <property type="entry name" value="DUF4996"/>
</dbReference>
<dbReference type="InterPro" id="IPR030395">
    <property type="entry name" value="GP_PDE_dom"/>
</dbReference>
<dbReference type="PANTHER" id="PTHR46320">
    <property type="entry name" value="GLYCEROPHOSPHODIESTER PHOSPHODIESTERASE 1"/>
    <property type="match status" value="1"/>
</dbReference>
<keyword evidence="3" id="KW-1185">Reference proteome</keyword>
<dbReference type="SUPFAM" id="SSF51695">
    <property type="entry name" value="PLC-like phosphodiesterases"/>
    <property type="match status" value="1"/>
</dbReference>
<name>A0ABR8WDX6_9BACL</name>
<evidence type="ECO:0000313" key="2">
    <source>
        <dbReference type="EMBL" id="MBD8015232.1"/>
    </source>
</evidence>
<dbReference type="PROSITE" id="PS51704">
    <property type="entry name" value="GP_PDE"/>
    <property type="match status" value="1"/>
</dbReference>
<dbReference type="PANTHER" id="PTHR46320:SF1">
    <property type="entry name" value="GLYCEROPHOSPHODIESTER PHOSPHODIESTERASE 1"/>
    <property type="match status" value="1"/>
</dbReference>
<accession>A0ABR8WDX6</accession>
<evidence type="ECO:0000313" key="3">
    <source>
        <dbReference type="Proteomes" id="UP000658980"/>
    </source>
</evidence>
<dbReference type="Proteomes" id="UP000658980">
    <property type="component" value="Unassembled WGS sequence"/>
</dbReference>
<dbReference type="CDD" id="cd08566">
    <property type="entry name" value="GDPD_AtGDE_like"/>
    <property type="match status" value="1"/>
</dbReference>